<dbReference type="AlphaFoldDB" id="A0A1M5CSL9"/>
<dbReference type="Proteomes" id="UP000184533">
    <property type="component" value="Unassembled WGS sequence"/>
</dbReference>
<accession>A0A1M5CSL9</accession>
<reference evidence="1 2" key="1">
    <citation type="submission" date="2016-11" db="EMBL/GenBank/DDBJ databases">
        <authorList>
            <person name="Jaros S."/>
            <person name="Januszkiewicz K."/>
            <person name="Wedrychowicz H."/>
        </authorList>
    </citation>
    <scope>NUCLEOTIDE SEQUENCE [LARGE SCALE GENOMIC DNA]</scope>
    <source>
        <strain evidence="1 2">DSM 17137</strain>
    </source>
</reference>
<evidence type="ECO:0000313" key="1">
    <source>
        <dbReference type="EMBL" id="SHF57743.1"/>
    </source>
</evidence>
<protein>
    <submittedName>
        <fullName evidence="1">Uncharacterized protein</fullName>
    </submittedName>
</protein>
<sequence length="75" mass="8158">MPGHNMARMEMSVSDSPSTKAYIAANDHMHSDMMVEFTGDADIHFMRGMIPLHQGAIGMANMSVVRSFGSVLVSD</sequence>
<dbReference type="OrthoDB" id="517560at2"/>
<gene>
    <name evidence="1" type="ORF">SAMN02745223_03041</name>
</gene>
<proteinExistence type="predicted"/>
<name>A0A1M5CSL9_9HYPH</name>
<evidence type="ECO:0000313" key="2">
    <source>
        <dbReference type="Proteomes" id="UP000184533"/>
    </source>
</evidence>
<dbReference type="Gene3D" id="1.20.1260.10">
    <property type="match status" value="1"/>
</dbReference>
<organism evidence="1 2">
    <name type="scientific">Devosia limi DSM 17137</name>
    <dbReference type="NCBI Taxonomy" id="1121477"/>
    <lineage>
        <taxon>Bacteria</taxon>
        <taxon>Pseudomonadati</taxon>
        <taxon>Pseudomonadota</taxon>
        <taxon>Alphaproteobacteria</taxon>
        <taxon>Hyphomicrobiales</taxon>
        <taxon>Devosiaceae</taxon>
        <taxon>Devosia</taxon>
    </lineage>
</organism>
<dbReference type="EMBL" id="FQVC01000009">
    <property type="protein sequence ID" value="SHF57743.1"/>
    <property type="molecule type" value="Genomic_DNA"/>
</dbReference>
<dbReference type="InterPro" id="IPR012347">
    <property type="entry name" value="Ferritin-like"/>
</dbReference>